<evidence type="ECO:0000259" key="5">
    <source>
        <dbReference type="PROSITE" id="PS50887"/>
    </source>
</evidence>
<dbReference type="Gene3D" id="3.30.70.270">
    <property type="match status" value="1"/>
</dbReference>
<organism evidence="7 8">
    <name type="scientific">Bosea psychrotolerans</name>
    <dbReference type="NCBI Taxonomy" id="1871628"/>
    <lineage>
        <taxon>Bacteria</taxon>
        <taxon>Pseudomonadati</taxon>
        <taxon>Pseudomonadota</taxon>
        <taxon>Alphaproteobacteria</taxon>
        <taxon>Hyphomicrobiales</taxon>
        <taxon>Boseaceae</taxon>
        <taxon>Bosea</taxon>
    </lineage>
</organism>
<accession>A0A2S4MCZ6</accession>
<dbReference type="InterPro" id="IPR013655">
    <property type="entry name" value="PAS_fold_3"/>
</dbReference>
<feature type="transmembrane region" description="Helical" evidence="1">
    <location>
        <begin position="12"/>
        <end position="35"/>
    </location>
</feature>
<feature type="transmembrane region" description="Helical" evidence="1">
    <location>
        <begin position="82"/>
        <end position="103"/>
    </location>
</feature>
<dbReference type="OrthoDB" id="9814202at2"/>
<protein>
    <submittedName>
        <fullName evidence="7">Diguanylate cyclase/phosphodiesterase</fullName>
    </submittedName>
</protein>
<dbReference type="SMART" id="SM00091">
    <property type="entry name" value="PAS"/>
    <property type="match status" value="1"/>
</dbReference>
<dbReference type="InterPro" id="IPR043128">
    <property type="entry name" value="Rev_trsase/Diguanyl_cyclase"/>
</dbReference>
<evidence type="ECO:0000259" key="2">
    <source>
        <dbReference type="PROSITE" id="PS50112"/>
    </source>
</evidence>
<evidence type="ECO:0000313" key="7">
    <source>
        <dbReference type="EMBL" id="POR52505.1"/>
    </source>
</evidence>
<dbReference type="PROSITE" id="PS50112">
    <property type="entry name" value="PAS"/>
    <property type="match status" value="1"/>
</dbReference>
<dbReference type="Gene3D" id="3.20.20.450">
    <property type="entry name" value="EAL domain"/>
    <property type="match status" value="1"/>
</dbReference>
<dbReference type="InterPro" id="IPR001610">
    <property type="entry name" value="PAC"/>
</dbReference>
<feature type="transmembrane region" description="Helical" evidence="1">
    <location>
        <begin position="216"/>
        <end position="237"/>
    </location>
</feature>
<dbReference type="EMBL" id="PQFZ01000005">
    <property type="protein sequence ID" value="POR52505.1"/>
    <property type="molecule type" value="Genomic_DNA"/>
</dbReference>
<dbReference type="NCBIfam" id="TIGR00254">
    <property type="entry name" value="GGDEF"/>
    <property type="match status" value="1"/>
</dbReference>
<keyword evidence="1" id="KW-0812">Transmembrane</keyword>
<feature type="domain" description="GGDEF" evidence="5">
    <location>
        <begin position="418"/>
        <end position="551"/>
    </location>
</feature>
<dbReference type="PANTHER" id="PTHR44757:SF2">
    <property type="entry name" value="BIOFILM ARCHITECTURE MAINTENANCE PROTEIN MBAA"/>
    <property type="match status" value="1"/>
</dbReference>
<dbReference type="Pfam" id="PF03707">
    <property type="entry name" value="MHYT"/>
    <property type="match status" value="2"/>
</dbReference>
<dbReference type="SUPFAM" id="SSF55785">
    <property type="entry name" value="PYP-like sensor domain (PAS domain)"/>
    <property type="match status" value="1"/>
</dbReference>
<evidence type="ECO:0000259" key="6">
    <source>
        <dbReference type="PROSITE" id="PS50924"/>
    </source>
</evidence>
<dbReference type="Proteomes" id="UP000236919">
    <property type="component" value="Unassembled WGS sequence"/>
</dbReference>
<reference evidence="7 8" key="1">
    <citation type="submission" date="2018-01" db="EMBL/GenBank/DDBJ databases">
        <title>Genomic Encyclopedia of Type Strains, Phase III (KMG-III): the genomes of soil and plant-associated and newly described type strains.</title>
        <authorList>
            <person name="Whitman W."/>
        </authorList>
    </citation>
    <scope>NUCLEOTIDE SEQUENCE [LARGE SCALE GENOMIC DNA]</scope>
    <source>
        <strain evidence="7 8">1131</strain>
    </source>
</reference>
<feature type="transmembrane region" description="Helical" evidence="1">
    <location>
        <begin position="146"/>
        <end position="165"/>
    </location>
</feature>
<dbReference type="SUPFAM" id="SSF141868">
    <property type="entry name" value="EAL domain-like"/>
    <property type="match status" value="1"/>
</dbReference>
<dbReference type="NCBIfam" id="TIGR00229">
    <property type="entry name" value="sensory_box"/>
    <property type="match status" value="1"/>
</dbReference>
<dbReference type="PROSITE" id="PS50924">
    <property type="entry name" value="MHYT"/>
    <property type="match status" value="1"/>
</dbReference>
<dbReference type="InterPro" id="IPR001633">
    <property type="entry name" value="EAL_dom"/>
</dbReference>
<dbReference type="SUPFAM" id="SSF55073">
    <property type="entry name" value="Nucleotide cyclase"/>
    <property type="match status" value="1"/>
</dbReference>
<feature type="domain" description="PAS" evidence="2">
    <location>
        <begin position="257"/>
        <end position="329"/>
    </location>
</feature>
<dbReference type="Pfam" id="PF00563">
    <property type="entry name" value="EAL"/>
    <property type="match status" value="1"/>
</dbReference>
<dbReference type="PROSITE" id="PS50113">
    <property type="entry name" value="PAC"/>
    <property type="match status" value="1"/>
</dbReference>
<dbReference type="InterPro" id="IPR035965">
    <property type="entry name" value="PAS-like_dom_sf"/>
</dbReference>
<comment type="caution">
    <text evidence="7">The sequence shown here is derived from an EMBL/GenBank/DDBJ whole genome shotgun (WGS) entry which is preliminary data.</text>
</comment>
<dbReference type="InterPro" id="IPR000014">
    <property type="entry name" value="PAS"/>
</dbReference>
<name>A0A2S4MCZ6_9HYPH</name>
<dbReference type="PROSITE" id="PS50883">
    <property type="entry name" value="EAL"/>
    <property type="match status" value="1"/>
</dbReference>
<evidence type="ECO:0000313" key="8">
    <source>
        <dbReference type="Proteomes" id="UP000236919"/>
    </source>
</evidence>
<dbReference type="SMART" id="SM00052">
    <property type="entry name" value="EAL"/>
    <property type="match status" value="1"/>
</dbReference>
<feature type="transmembrane region" description="Helical" evidence="1">
    <location>
        <begin position="110"/>
        <end position="134"/>
    </location>
</feature>
<evidence type="ECO:0000259" key="3">
    <source>
        <dbReference type="PROSITE" id="PS50113"/>
    </source>
</evidence>
<proteinExistence type="predicted"/>
<dbReference type="Pfam" id="PF08447">
    <property type="entry name" value="PAS_3"/>
    <property type="match status" value="1"/>
</dbReference>
<dbReference type="InterPro" id="IPR005330">
    <property type="entry name" value="MHYT_dom"/>
</dbReference>
<dbReference type="InterPro" id="IPR000700">
    <property type="entry name" value="PAS-assoc_C"/>
</dbReference>
<dbReference type="AlphaFoldDB" id="A0A2S4MCZ6"/>
<dbReference type="SMART" id="SM00267">
    <property type="entry name" value="GGDEF"/>
    <property type="match status" value="1"/>
</dbReference>
<dbReference type="PANTHER" id="PTHR44757">
    <property type="entry name" value="DIGUANYLATE CYCLASE DGCP"/>
    <property type="match status" value="1"/>
</dbReference>
<dbReference type="GO" id="GO:0016020">
    <property type="term" value="C:membrane"/>
    <property type="evidence" value="ECO:0007669"/>
    <property type="project" value="UniProtKB-UniRule"/>
</dbReference>
<dbReference type="PROSITE" id="PS50887">
    <property type="entry name" value="GGDEF"/>
    <property type="match status" value="1"/>
</dbReference>
<dbReference type="SMART" id="SM00086">
    <property type="entry name" value="PAC"/>
    <property type="match status" value="1"/>
</dbReference>
<feature type="transmembrane region" description="Helical" evidence="1">
    <location>
        <begin position="42"/>
        <end position="62"/>
    </location>
</feature>
<dbReference type="InterPro" id="IPR029787">
    <property type="entry name" value="Nucleotide_cyclase"/>
</dbReference>
<keyword evidence="1" id="KW-0472">Membrane</keyword>
<feature type="domain" description="MHYT" evidence="6">
    <location>
        <begin position="12"/>
        <end position="199"/>
    </location>
</feature>
<dbReference type="CDD" id="cd01949">
    <property type="entry name" value="GGDEF"/>
    <property type="match status" value="1"/>
</dbReference>
<keyword evidence="1" id="KW-1133">Transmembrane helix</keyword>
<gene>
    <name evidence="7" type="ORF">CYD53_105170</name>
</gene>
<dbReference type="CDD" id="cd01948">
    <property type="entry name" value="EAL"/>
    <property type="match status" value="1"/>
</dbReference>
<evidence type="ECO:0000256" key="1">
    <source>
        <dbReference type="PROSITE-ProRule" id="PRU00244"/>
    </source>
</evidence>
<dbReference type="Gene3D" id="3.30.450.20">
    <property type="entry name" value="PAS domain"/>
    <property type="match status" value="1"/>
</dbReference>
<keyword evidence="8" id="KW-1185">Reference proteome</keyword>
<dbReference type="InterPro" id="IPR000160">
    <property type="entry name" value="GGDEF_dom"/>
</dbReference>
<feature type="domain" description="EAL" evidence="4">
    <location>
        <begin position="560"/>
        <end position="810"/>
    </location>
</feature>
<dbReference type="CDD" id="cd00130">
    <property type="entry name" value="PAS"/>
    <property type="match status" value="1"/>
</dbReference>
<dbReference type="InterPro" id="IPR052155">
    <property type="entry name" value="Biofilm_reg_signaling"/>
</dbReference>
<feature type="transmembrane region" description="Helical" evidence="1">
    <location>
        <begin position="177"/>
        <end position="196"/>
    </location>
</feature>
<dbReference type="Pfam" id="PF00990">
    <property type="entry name" value="GGDEF"/>
    <property type="match status" value="1"/>
</dbReference>
<feature type="domain" description="PAC" evidence="3">
    <location>
        <begin position="333"/>
        <end position="386"/>
    </location>
</feature>
<evidence type="ECO:0000259" key="4">
    <source>
        <dbReference type="PROSITE" id="PS50883"/>
    </source>
</evidence>
<dbReference type="InterPro" id="IPR035919">
    <property type="entry name" value="EAL_sf"/>
</dbReference>
<sequence length="832" mass="89344">MYRTLTCLTDEHAAWVLPLSALVCWVSCHAAFGLLKQARESAGWAAAIWLAATGAAAGAGIWSTHFIAMLGHESPLAIGYDVRLTLASLGVAMATAFCAACLIRRAAGAVAIVASSIVLTAGIAAMHFTGMAGVRITGRFIWDETLVAAALASAAVLTCAALFVFTRRPTRYPRAVATTFLAGAIGTLHFVSMAAMRALPDPSIAAPEGELARGALAAGIAAVMLTTLAFSALSLFADRLRRANHALAAHGAALRVSEERLARALDAGSDGLWDWDIATGQAWYSDRWLTMLGYAPGELEGLIETWQGLLHPQDGPKAQGLLQAHFDGHSPVYECEHRLRRKDGSWGWVLARGKVVERDGGDLPQRIVGTHIDIEARKLAEQQIAHMARHDGLTGLTNRARFCELLGLALREVADEGGTCAVMCLDLDRFKSVNDTVGHMAGDELLKRVAGRFAGRMHPADTVARMGGDEFAILVRSDPSDEGLRRLAADLISVVGKPFPFGGQAIEVGLSIGIARAPQHGLVETLLFNRADLALYQAKAEGRNCYRMFDAAMDEAITRRRELERDLRTALANGGLELHYQPQVRAGSCELIGFEALARWRHPVRGLIPPGEFIQLAEETGLISALGEWVLRSACSEAARWTRPLKLAVNLSPREFQQSDLPERIFAILAETGLPPSRLEIEITETAIFADMSRALSILMRLKALGISIAMDDFGTGYASLATLQAFPFDKIKIDRSFVGQVETSPQAAVIVRAVLGLGRSLGIGVVAEGVETAGQVRFLVGENCEELQGYLFGKPQPIESFAEVMGGRQACDLAIRAAPVRQPAARLAFAS</sequence>